<organism evidence="1 2">
    <name type="scientific">Caenimonas koreensis DSM 17982</name>
    <dbReference type="NCBI Taxonomy" id="1121255"/>
    <lineage>
        <taxon>Bacteria</taxon>
        <taxon>Pseudomonadati</taxon>
        <taxon>Pseudomonadota</taxon>
        <taxon>Betaproteobacteria</taxon>
        <taxon>Burkholderiales</taxon>
        <taxon>Comamonadaceae</taxon>
        <taxon>Caenimonas</taxon>
    </lineage>
</organism>
<dbReference type="EMBL" id="WJBU01000004">
    <property type="protein sequence ID" value="MRD46663.1"/>
    <property type="molecule type" value="Genomic_DNA"/>
</dbReference>
<keyword evidence="2" id="KW-1185">Reference proteome</keyword>
<protein>
    <submittedName>
        <fullName evidence="1">Uncharacterized protein</fullName>
    </submittedName>
</protein>
<sequence length="323" mass="35757">MSIAPASSRRSPQQAAGIERPKVLSTVVHALRTDPHLVRTGDQIGCAIAAECHEQPLNAEMVAQLLEGAVRSGEEIDFFREMMSDPRCPHDAQMDFMLENGVRDQLSKEVARTVAELPVDNPHVTGHLAKVLENEQIHIKRAAYNREDRRDGKAFVDASRFAVMSTGLGHVVSVACDEPDFLYDLVLRGFTYFPPDPDQPNLSPDCIADATDLLRRAQSARNTALVIQHNLFEGEDSLYEQGQMFEYMRDLGFGALTFVLKDGVKATVFAPGETLPTLRRLKQELGDVVDLQLPRHGCAPALPRINPRSAAQLRKAAHRSTVE</sequence>
<gene>
    <name evidence="1" type="ORF">GHT07_05210</name>
</gene>
<dbReference type="Proteomes" id="UP000487350">
    <property type="component" value="Unassembled WGS sequence"/>
</dbReference>
<accession>A0A844B0L8</accession>
<dbReference type="AlphaFoldDB" id="A0A844B0L8"/>
<comment type="caution">
    <text evidence="1">The sequence shown here is derived from an EMBL/GenBank/DDBJ whole genome shotgun (WGS) entry which is preliminary data.</text>
</comment>
<evidence type="ECO:0000313" key="1">
    <source>
        <dbReference type="EMBL" id="MRD46663.1"/>
    </source>
</evidence>
<proteinExistence type="predicted"/>
<dbReference type="RefSeq" id="WP_153584004.1">
    <property type="nucleotide sequence ID" value="NZ_WJBU01000004.1"/>
</dbReference>
<evidence type="ECO:0000313" key="2">
    <source>
        <dbReference type="Proteomes" id="UP000487350"/>
    </source>
</evidence>
<reference evidence="1 2" key="1">
    <citation type="submission" date="2019-11" db="EMBL/GenBank/DDBJ databases">
        <title>Caenimonas koreensis gen. nov., sp. nov., isolated from activated sludge.</title>
        <authorList>
            <person name="Seung H.R."/>
        </authorList>
    </citation>
    <scope>NUCLEOTIDE SEQUENCE [LARGE SCALE GENOMIC DNA]</scope>
    <source>
        <strain evidence="1 2">EMB320</strain>
    </source>
</reference>
<name>A0A844B0L8_9BURK</name>